<dbReference type="EMBL" id="SPSF01000043">
    <property type="protein sequence ID" value="MPQ63889.1"/>
    <property type="molecule type" value="Genomic_DNA"/>
</dbReference>
<evidence type="ECO:0000313" key="2">
    <source>
        <dbReference type="Proteomes" id="UP000342249"/>
    </source>
</evidence>
<gene>
    <name evidence="1" type="ORF">E4V82_17470</name>
</gene>
<dbReference type="Proteomes" id="UP000342249">
    <property type="component" value="Unassembled WGS sequence"/>
</dbReference>
<keyword evidence="1" id="KW-0645">Protease</keyword>
<comment type="caution">
    <text evidence="1">The sequence shown here is derived from an EMBL/GenBank/DDBJ whole genome shotgun (WGS) entry which is preliminary data.</text>
</comment>
<dbReference type="PANTHER" id="PTHR22939:SF129">
    <property type="entry name" value="SERINE PROTEASE HTRA2, MITOCHONDRIAL"/>
    <property type="match status" value="1"/>
</dbReference>
<dbReference type="InterPro" id="IPR001940">
    <property type="entry name" value="Peptidase_S1C"/>
</dbReference>
<sequence length="415" mass="44306">MNKKIIRSLFAAMIIAGSTYITTFGAMASGTVVIGNQAISLDYANDVANFTEISNDIVSGGLIYVKNFEGNWIDNVTGKTVSASIIPAVAYKGNNKVVNYGAQDKSIDDTTQVAVTAELTAKQIINKYGNAVVYVEVSDKNHNAIASGSGFIVKSTGVIVTNFHVIKGSSYVSVTLQNGTKYDVKSVLNYNEKQDIAVLQLSNATNLSTVTLGGSDNVEVGDNVATIGSPQGYANSLSTGIVSGINRKNERGNDIQTTASITYGSSGGPLFDMLGNVIGITYSGFDSAGNIGFVIPINEVKPFLATSNEKTLSQINSATSNTVSFLPLLADVPQPTGLKYDNYVVSSDKDYVEYFYAISNSEYTDYAKLLNSYGWKEYNTVYDDDSNPISYFIKGDKTIGIGWIGANRTILGAIH</sequence>
<name>A0A5N7J567_9CLOT</name>
<dbReference type="PRINTS" id="PR00834">
    <property type="entry name" value="PROTEASES2C"/>
</dbReference>
<keyword evidence="1" id="KW-0378">Hydrolase</keyword>
<protein>
    <submittedName>
        <fullName evidence="1">Trypsin-like serine protease</fullName>
    </submittedName>
</protein>
<reference evidence="1 2" key="1">
    <citation type="journal article" date="2019" name="Lett. Appl. Microbiol.">
        <title>A case of 'blown pack' spoilage of vacuum-packaged pork likely associated with Clostridium estertheticum in Canada.</title>
        <authorList>
            <person name="Zhang P."/>
            <person name="Ward P."/>
            <person name="McMullen L.M."/>
            <person name="Yang X."/>
        </authorList>
    </citation>
    <scope>NUCLEOTIDE SEQUENCE [LARGE SCALE GENOMIC DNA]</scope>
    <source>
        <strain evidence="1 2">MA19</strain>
    </source>
</reference>
<dbReference type="InterPro" id="IPR009003">
    <property type="entry name" value="Peptidase_S1_PA"/>
</dbReference>
<proteinExistence type="predicted"/>
<dbReference type="Gene3D" id="2.40.10.120">
    <property type="match status" value="1"/>
</dbReference>
<accession>A0A5N7J567</accession>
<dbReference type="PANTHER" id="PTHR22939">
    <property type="entry name" value="SERINE PROTEASE FAMILY S1C HTRA-RELATED"/>
    <property type="match status" value="1"/>
</dbReference>
<evidence type="ECO:0000313" key="1">
    <source>
        <dbReference type="EMBL" id="MPQ63889.1"/>
    </source>
</evidence>
<dbReference type="SUPFAM" id="SSF50494">
    <property type="entry name" value="Trypsin-like serine proteases"/>
    <property type="match status" value="1"/>
</dbReference>
<dbReference type="GO" id="GO:0006508">
    <property type="term" value="P:proteolysis"/>
    <property type="evidence" value="ECO:0007669"/>
    <property type="project" value="UniProtKB-KW"/>
</dbReference>
<dbReference type="RefSeq" id="WP_152753292.1">
    <property type="nucleotide sequence ID" value="NZ_SPSE01000044.1"/>
</dbReference>
<dbReference type="GO" id="GO:0004252">
    <property type="term" value="F:serine-type endopeptidase activity"/>
    <property type="evidence" value="ECO:0007669"/>
    <property type="project" value="InterPro"/>
</dbReference>
<organism evidence="1 2">
    <name type="scientific">Clostridium estertheticum</name>
    <dbReference type="NCBI Taxonomy" id="238834"/>
    <lineage>
        <taxon>Bacteria</taxon>
        <taxon>Bacillati</taxon>
        <taxon>Bacillota</taxon>
        <taxon>Clostridia</taxon>
        <taxon>Eubacteriales</taxon>
        <taxon>Clostridiaceae</taxon>
        <taxon>Clostridium</taxon>
    </lineage>
</organism>
<dbReference type="AlphaFoldDB" id="A0A5N7J567"/>
<dbReference type="Pfam" id="PF13365">
    <property type="entry name" value="Trypsin_2"/>
    <property type="match status" value="1"/>
</dbReference>